<accession>A0ACC5QX27</accession>
<dbReference type="EMBL" id="JAENHL010000003">
    <property type="protein sequence ID" value="MBK1864917.1"/>
    <property type="molecule type" value="Genomic_DNA"/>
</dbReference>
<evidence type="ECO:0000313" key="1">
    <source>
        <dbReference type="EMBL" id="MBK1864917.1"/>
    </source>
</evidence>
<reference evidence="1" key="1">
    <citation type="submission" date="2021-01" db="EMBL/GenBank/DDBJ databases">
        <authorList>
            <person name="Sun Q."/>
        </authorList>
    </citation>
    <scope>NUCLEOTIDE SEQUENCE</scope>
    <source>
        <strain evidence="1">YIM B02566</strain>
    </source>
</reference>
<sequence>MNFKPLAWALALAPFALLTGLAPALAQTPEPTELGKFGDWAAYTYKAQGGKVCYISSQPKTQTPKNVKRDPAFLLVTHRPGQSVRNEVSTIIGYPFKKDTPVQLTIDTQDYELFANGDGAWADTTAKDKEIVTAMKKGQKLSIKGASWRGTETIDAYSLKGLAQALAKIDAACK</sequence>
<keyword evidence="2" id="KW-1185">Reference proteome</keyword>
<proteinExistence type="predicted"/>
<protein>
    <submittedName>
        <fullName evidence="1">Uncharacterized protein</fullName>
    </submittedName>
</protein>
<organism evidence="1 2">
    <name type="scientific">Taklimakanibacter albus</name>
    <dbReference type="NCBI Taxonomy" id="2800327"/>
    <lineage>
        <taxon>Bacteria</taxon>
        <taxon>Pseudomonadati</taxon>
        <taxon>Pseudomonadota</taxon>
        <taxon>Alphaproteobacteria</taxon>
        <taxon>Hyphomicrobiales</taxon>
        <taxon>Aestuariivirgaceae</taxon>
        <taxon>Taklimakanibacter</taxon>
    </lineage>
</organism>
<evidence type="ECO:0000313" key="2">
    <source>
        <dbReference type="Proteomes" id="UP000616151"/>
    </source>
</evidence>
<gene>
    <name evidence="1" type="ORF">JHL16_01000</name>
</gene>
<name>A0ACC5QX27_9HYPH</name>
<comment type="caution">
    <text evidence="1">The sequence shown here is derived from an EMBL/GenBank/DDBJ whole genome shotgun (WGS) entry which is preliminary data.</text>
</comment>
<dbReference type="Proteomes" id="UP000616151">
    <property type="component" value="Unassembled WGS sequence"/>
</dbReference>